<evidence type="ECO:0000259" key="6">
    <source>
        <dbReference type="Pfam" id="PF01699"/>
    </source>
</evidence>
<dbReference type="EMBL" id="PDEQ01000005">
    <property type="protein sequence ID" value="PEN13286.1"/>
    <property type="molecule type" value="Genomic_DNA"/>
</dbReference>
<protein>
    <submittedName>
        <fullName evidence="7">Sodium:calcium antiporter</fullName>
    </submittedName>
</protein>
<feature type="domain" description="Sodium/calcium exchanger membrane region" evidence="6">
    <location>
        <begin position="196"/>
        <end position="337"/>
    </location>
</feature>
<dbReference type="PANTHER" id="PTHR10846:SF8">
    <property type="entry name" value="INNER MEMBRANE PROTEIN YRBG"/>
    <property type="match status" value="1"/>
</dbReference>
<dbReference type="NCBIfam" id="TIGR00367">
    <property type="entry name" value="calcium/sodium antiporter"/>
    <property type="match status" value="1"/>
</dbReference>
<gene>
    <name evidence="7" type="ORF">CRI94_11645</name>
</gene>
<evidence type="ECO:0000313" key="7">
    <source>
        <dbReference type="EMBL" id="PEN13286.1"/>
    </source>
</evidence>
<dbReference type="GO" id="GO:0005262">
    <property type="term" value="F:calcium channel activity"/>
    <property type="evidence" value="ECO:0007669"/>
    <property type="project" value="TreeGrafter"/>
</dbReference>
<evidence type="ECO:0000313" key="8">
    <source>
        <dbReference type="Proteomes" id="UP000220102"/>
    </source>
</evidence>
<dbReference type="RefSeq" id="WP_098075888.1">
    <property type="nucleotide sequence ID" value="NZ_PDEQ01000005.1"/>
</dbReference>
<comment type="subcellular location">
    <subcellularLocation>
        <location evidence="1">Membrane</location>
        <topology evidence="1">Multi-pass membrane protein</topology>
    </subcellularLocation>
</comment>
<keyword evidence="4 5" id="KW-0472">Membrane</keyword>
<dbReference type="GO" id="GO:0005886">
    <property type="term" value="C:plasma membrane"/>
    <property type="evidence" value="ECO:0007669"/>
    <property type="project" value="TreeGrafter"/>
</dbReference>
<feature type="transmembrane region" description="Helical" evidence="5">
    <location>
        <begin position="76"/>
        <end position="94"/>
    </location>
</feature>
<name>A0A2A8CXA8_9BACT</name>
<dbReference type="AlphaFoldDB" id="A0A2A8CXA8"/>
<feature type="transmembrane region" description="Helical" evidence="5">
    <location>
        <begin position="101"/>
        <end position="118"/>
    </location>
</feature>
<evidence type="ECO:0000256" key="1">
    <source>
        <dbReference type="ARBA" id="ARBA00004141"/>
    </source>
</evidence>
<dbReference type="InterPro" id="IPR004481">
    <property type="entry name" value="K/Na/Ca-exchanger"/>
</dbReference>
<feature type="transmembrane region" description="Helical" evidence="5">
    <location>
        <begin position="349"/>
        <end position="373"/>
    </location>
</feature>
<accession>A0A2A8CXA8</accession>
<dbReference type="GO" id="GO:0006874">
    <property type="term" value="P:intracellular calcium ion homeostasis"/>
    <property type="evidence" value="ECO:0007669"/>
    <property type="project" value="TreeGrafter"/>
</dbReference>
<keyword evidence="2 5" id="KW-0812">Transmembrane</keyword>
<comment type="caution">
    <text evidence="7">The sequence shown here is derived from an EMBL/GenBank/DDBJ whole genome shotgun (WGS) entry which is preliminary data.</text>
</comment>
<feature type="domain" description="Sodium/calcium exchanger membrane region" evidence="6">
    <location>
        <begin position="2"/>
        <end position="143"/>
    </location>
</feature>
<keyword evidence="8" id="KW-1185">Reference proteome</keyword>
<dbReference type="OrthoDB" id="9794225at2"/>
<proteinExistence type="predicted"/>
<sequence length="377" mass="38670">MAVFLLGSGLVLLLGGAEALVRGASAIAERMGVSPLVIGLTVVAFGTSAPETAVSIGSSFAGQGDIALGNVVGSNIFNVLFILGLSALAAPLVVSHQLVRLDVPLMLGASIIVFALALDGTVGRFDGAVLLGGILIYTVFQIVQGRKAPPEEATLSTMSMTSEWEGRSLLGNQSSATNDATSTTPGFGVNRWVAGLLTLIGLGLLVLGAHWFVQGAVVIAEAMGLSELVIGLTIIAGGTSLPELATSILASIRGQRDIAVGNVVGSNIFNLLAVLGSAAVAAPAGVDVAPGVLWMDLPVMIAVAVACLPIFFTGYIVSRWEGSLFVAYYVAYTTYLIFTATAHPALSTFSMTVGLFVLPLTALGLGMTAFFAWRQTK</sequence>
<evidence type="ECO:0000256" key="2">
    <source>
        <dbReference type="ARBA" id="ARBA00022692"/>
    </source>
</evidence>
<feature type="transmembrane region" description="Helical" evidence="5">
    <location>
        <begin position="297"/>
        <end position="317"/>
    </location>
</feature>
<reference evidence="7 8" key="1">
    <citation type="submission" date="2017-10" db="EMBL/GenBank/DDBJ databases">
        <title>Draft genome of Longibacter Salinarum.</title>
        <authorList>
            <person name="Goh K.M."/>
            <person name="Shamsir M.S."/>
            <person name="Lim S.W."/>
        </authorList>
    </citation>
    <scope>NUCLEOTIDE SEQUENCE [LARGE SCALE GENOMIC DNA]</scope>
    <source>
        <strain evidence="7 8">KCTC 52045</strain>
    </source>
</reference>
<feature type="transmembrane region" description="Helical" evidence="5">
    <location>
        <begin position="264"/>
        <end position="285"/>
    </location>
</feature>
<dbReference type="PANTHER" id="PTHR10846">
    <property type="entry name" value="SODIUM/POTASSIUM/CALCIUM EXCHANGER"/>
    <property type="match status" value="1"/>
</dbReference>
<organism evidence="7 8">
    <name type="scientific">Longibacter salinarum</name>
    <dbReference type="NCBI Taxonomy" id="1850348"/>
    <lineage>
        <taxon>Bacteria</taxon>
        <taxon>Pseudomonadati</taxon>
        <taxon>Rhodothermota</taxon>
        <taxon>Rhodothermia</taxon>
        <taxon>Rhodothermales</taxon>
        <taxon>Salisaetaceae</taxon>
        <taxon>Longibacter</taxon>
    </lineage>
</organism>
<evidence type="ECO:0000256" key="5">
    <source>
        <dbReference type="SAM" id="Phobius"/>
    </source>
</evidence>
<dbReference type="InterPro" id="IPR044880">
    <property type="entry name" value="NCX_ion-bd_dom_sf"/>
</dbReference>
<feature type="transmembrane region" description="Helical" evidence="5">
    <location>
        <begin position="324"/>
        <end position="343"/>
    </location>
</feature>
<keyword evidence="3 5" id="KW-1133">Transmembrane helix</keyword>
<dbReference type="Gene3D" id="6.10.280.80">
    <property type="entry name" value="NCX, peripheral helical region"/>
    <property type="match status" value="1"/>
</dbReference>
<feature type="transmembrane region" description="Helical" evidence="5">
    <location>
        <begin position="228"/>
        <end position="252"/>
    </location>
</feature>
<feature type="transmembrane region" description="Helical" evidence="5">
    <location>
        <begin position="192"/>
        <end position="213"/>
    </location>
</feature>
<evidence type="ECO:0000256" key="4">
    <source>
        <dbReference type="ARBA" id="ARBA00023136"/>
    </source>
</evidence>
<dbReference type="Gene3D" id="1.20.1420.30">
    <property type="entry name" value="NCX, central ion-binding region"/>
    <property type="match status" value="2"/>
</dbReference>
<evidence type="ECO:0000256" key="3">
    <source>
        <dbReference type="ARBA" id="ARBA00022989"/>
    </source>
</evidence>
<dbReference type="Proteomes" id="UP000220102">
    <property type="component" value="Unassembled WGS sequence"/>
</dbReference>
<dbReference type="Pfam" id="PF01699">
    <property type="entry name" value="Na_Ca_ex"/>
    <property type="match status" value="2"/>
</dbReference>
<dbReference type="GO" id="GO:0008273">
    <property type="term" value="F:calcium, potassium:sodium antiporter activity"/>
    <property type="evidence" value="ECO:0007669"/>
    <property type="project" value="TreeGrafter"/>
</dbReference>
<dbReference type="InterPro" id="IPR004837">
    <property type="entry name" value="NaCa_Exmemb"/>
</dbReference>